<name>A0A840NTG8_9HYPH</name>
<dbReference type="Proteomes" id="UP000561417">
    <property type="component" value="Unassembled WGS sequence"/>
</dbReference>
<protein>
    <submittedName>
        <fullName evidence="1">Two-component sensor histidine kinase</fullName>
    </submittedName>
</protein>
<evidence type="ECO:0000313" key="2">
    <source>
        <dbReference type="Proteomes" id="UP000561417"/>
    </source>
</evidence>
<keyword evidence="1" id="KW-0808">Transferase</keyword>
<keyword evidence="1" id="KW-0418">Kinase</keyword>
<sequence length="69" mass="7362">MLIVEDDGVGIKNQTSMQNAGLVRLVIEQLCMQFGEKPLFETSALGGTKVTIPLPKLKTNGSKDSSILG</sequence>
<evidence type="ECO:0000313" key="1">
    <source>
        <dbReference type="EMBL" id="MBB5074351.1"/>
    </source>
</evidence>
<organism evidence="1 2">
    <name type="scientific">Bartonella callosciuri</name>
    <dbReference type="NCBI Taxonomy" id="686223"/>
    <lineage>
        <taxon>Bacteria</taxon>
        <taxon>Pseudomonadati</taxon>
        <taxon>Pseudomonadota</taxon>
        <taxon>Alphaproteobacteria</taxon>
        <taxon>Hyphomicrobiales</taxon>
        <taxon>Bartonellaceae</taxon>
        <taxon>Bartonella</taxon>
    </lineage>
</organism>
<comment type="caution">
    <text evidence="1">The sequence shown here is derived from an EMBL/GenBank/DDBJ whole genome shotgun (WGS) entry which is preliminary data.</text>
</comment>
<proteinExistence type="predicted"/>
<dbReference type="EMBL" id="JACHIM010000008">
    <property type="protein sequence ID" value="MBB5074351.1"/>
    <property type="molecule type" value="Genomic_DNA"/>
</dbReference>
<dbReference type="AlphaFoldDB" id="A0A840NTG8"/>
<dbReference type="GO" id="GO:0016301">
    <property type="term" value="F:kinase activity"/>
    <property type="evidence" value="ECO:0007669"/>
    <property type="project" value="UniProtKB-KW"/>
</dbReference>
<keyword evidence="2" id="KW-1185">Reference proteome</keyword>
<accession>A0A840NTG8</accession>
<gene>
    <name evidence="1" type="ORF">HNQ69_001489</name>
</gene>
<reference evidence="1 2" key="1">
    <citation type="submission" date="2020-08" db="EMBL/GenBank/DDBJ databases">
        <title>Genomic Encyclopedia of Type Strains, Phase IV (KMG-IV): sequencing the most valuable type-strain genomes for metagenomic binning, comparative biology and taxonomic classification.</title>
        <authorList>
            <person name="Goeker M."/>
        </authorList>
    </citation>
    <scope>NUCLEOTIDE SEQUENCE [LARGE SCALE GENOMIC DNA]</scope>
    <source>
        <strain evidence="1 2">DSM 28538</strain>
    </source>
</reference>